<dbReference type="OrthoDB" id="3944325at2759"/>
<dbReference type="InParanoid" id="K2RTS3"/>
<feature type="compositionally biased region" description="Basic and acidic residues" evidence="1">
    <location>
        <begin position="217"/>
        <end position="233"/>
    </location>
</feature>
<dbReference type="VEuPathDB" id="FungiDB:MPH_04567"/>
<feature type="compositionally biased region" description="Polar residues" evidence="1">
    <location>
        <begin position="89"/>
        <end position="105"/>
    </location>
</feature>
<accession>K2RTS3</accession>
<dbReference type="AlphaFoldDB" id="K2RTS3"/>
<dbReference type="Proteomes" id="UP000007129">
    <property type="component" value="Unassembled WGS sequence"/>
</dbReference>
<feature type="region of interest" description="Disordered" evidence="1">
    <location>
        <begin position="54"/>
        <end position="105"/>
    </location>
</feature>
<name>K2RTS3_MACPH</name>
<feature type="compositionally biased region" description="Low complexity" evidence="1">
    <location>
        <begin position="136"/>
        <end position="145"/>
    </location>
</feature>
<evidence type="ECO:0000313" key="2">
    <source>
        <dbReference type="EMBL" id="EKG18178.1"/>
    </source>
</evidence>
<organism evidence="2 3">
    <name type="scientific">Macrophomina phaseolina (strain MS6)</name>
    <name type="common">Charcoal rot fungus</name>
    <dbReference type="NCBI Taxonomy" id="1126212"/>
    <lineage>
        <taxon>Eukaryota</taxon>
        <taxon>Fungi</taxon>
        <taxon>Dikarya</taxon>
        <taxon>Ascomycota</taxon>
        <taxon>Pezizomycotina</taxon>
        <taxon>Dothideomycetes</taxon>
        <taxon>Dothideomycetes incertae sedis</taxon>
        <taxon>Botryosphaeriales</taxon>
        <taxon>Botryosphaeriaceae</taxon>
        <taxon>Macrophomina</taxon>
    </lineage>
</organism>
<gene>
    <name evidence="2" type="ORF">MPH_04567</name>
</gene>
<feature type="compositionally biased region" description="Basic residues" evidence="1">
    <location>
        <begin position="234"/>
        <end position="244"/>
    </location>
</feature>
<feature type="compositionally biased region" description="Low complexity" evidence="1">
    <location>
        <begin position="76"/>
        <end position="88"/>
    </location>
</feature>
<feature type="compositionally biased region" description="Polar residues" evidence="1">
    <location>
        <begin position="149"/>
        <end position="158"/>
    </location>
</feature>
<comment type="caution">
    <text evidence="2">The sequence shown here is derived from an EMBL/GenBank/DDBJ whole genome shotgun (WGS) entry which is preliminary data.</text>
</comment>
<evidence type="ECO:0000256" key="1">
    <source>
        <dbReference type="SAM" id="MobiDB-lite"/>
    </source>
</evidence>
<protein>
    <submittedName>
        <fullName evidence="2">Uncharacterized protein</fullName>
    </submittedName>
</protein>
<evidence type="ECO:0000313" key="3">
    <source>
        <dbReference type="Proteomes" id="UP000007129"/>
    </source>
</evidence>
<sequence length="263" mass="28226">MSNYTPRAASGKRTPRDVPYMTEEQKQALCNIPDADLYNDPRSLVQIWRDAGVPYHESTMPPPSAPRSHHHRTVTGGSHASSVASAGSNRSGHSGSTSQAFFTTGSPPLRHHGHDGGYPHCPNGYGNGASSFCSASSQPARPASRLGNPATSFFTPNDQDAGINARRSSNASTFNTHNRNSRTQNDWGMSLDGHSSPSSALGSTHGGMPPPGTLNNRLEDIFRNVDDNDDQHQQRRGSGHRRNISRFGGNSTWGSSGSNKYST</sequence>
<feature type="region of interest" description="Disordered" evidence="1">
    <location>
        <begin position="1"/>
        <end position="22"/>
    </location>
</feature>
<reference evidence="2 3" key="1">
    <citation type="journal article" date="2012" name="BMC Genomics">
        <title>Tools to kill: Genome of one of the most destructive plant pathogenic fungi Macrophomina phaseolina.</title>
        <authorList>
            <person name="Islam M.S."/>
            <person name="Haque M.S."/>
            <person name="Islam M.M."/>
            <person name="Emdad E.M."/>
            <person name="Halim A."/>
            <person name="Hossen Q.M.M."/>
            <person name="Hossain M.Z."/>
            <person name="Ahmed B."/>
            <person name="Rahim S."/>
            <person name="Rahman M.S."/>
            <person name="Alam M.M."/>
            <person name="Hou S."/>
            <person name="Wan X."/>
            <person name="Saito J.A."/>
            <person name="Alam M."/>
        </authorList>
    </citation>
    <scope>NUCLEOTIDE SEQUENCE [LARGE SCALE GENOMIC DNA]</scope>
    <source>
        <strain evidence="2 3">MS6</strain>
    </source>
</reference>
<dbReference type="EMBL" id="AHHD01000215">
    <property type="protein sequence ID" value="EKG18178.1"/>
    <property type="molecule type" value="Genomic_DNA"/>
</dbReference>
<dbReference type="HOGENOM" id="CLU_1057960_0_0_1"/>
<feature type="compositionally biased region" description="Low complexity" evidence="1">
    <location>
        <begin position="248"/>
        <end position="263"/>
    </location>
</feature>
<feature type="region of interest" description="Disordered" evidence="1">
    <location>
        <begin position="136"/>
        <end position="263"/>
    </location>
</feature>
<feature type="compositionally biased region" description="Polar residues" evidence="1">
    <location>
        <begin position="166"/>
        <end position="202"/>
    </location>
</feature>
<proteinExistence type="predicted"/>